<evidence type="ECO:0000256" key="1">
    <source>
        <dbReference type="SAM" id="Coils"/>
    </source>
</evidence>
<keyword evidence="3" id="KW-1185">Reference proteome</keyword>
<evidence type="ECO:0000313" key="3">
    <source>
        <dbReference type="Proteomes" id="UP000198668"/>
    </source>
</evidence>
<reference evidence="2 3" key="1">
    <citation type="submission" date="2016-10" db="EMBL/GenBank/DDBJ databases">
        <authorList>
            <person name="de Groot N.N."/>
        </authorList>
    </citation>
    <scope>NUCLEOTIDE SEQUENCE [LARGE SCALE GENOMIC DNA]</scope>
    <source>
        <strain evidence="2 3">DSM 27630</strain>
    </source>
</reference>
<proteinExistence type="predicted"/>
<protein>
    <submittedName>
        <fullName evidence="2">Uncharacterized protein</fullName>
    </submittedName>
</protein>
<dbReference type="EMBL" id="FOQE01000017">
    <property type="protein sequence ID" value="SFH72763.1"/>
    <property type="molecule type" value="Genomic_DNA"/>
</dbReference>
<dbReference type="AlphaFoldDB" id="A0A1I3CED2"/>
<evidence type="ECO:0000313" key="2">
    <source>
        <dbReference type="EMBL" id="SFH72763.1"/>
    </source>
</evidence>
<gene>
    <name evidence="2" type="ORF">SAMN04489868_1177</name>
</gene>
<accession>A0A1I3CED2</accession>
<dbReference type="Proteomes" id="UP000198668">
    <property type="component" value="Unassembled WGS sequence"/>
</dbReference>
<dbReference type="RefSeq" id="WP_245741866.1">
    <property type="nucleotide sequence ID" value="NZ_FOQE01000017.1"/>
</dbReference>
<feature type="coiled-coil region" evidence="1">
    <location>
        <begin position="6"/>
        <end position="64"/>
    </location>
</feature>
<keyword evidence="1" id="KW-0175">Coiled coil</keyword>
<organism evidence="2 3">
    <name type="scientific">Pisciglobus halotolerans</name>
    <dbReference type="NCBI Taxonomy" id="745365"/>
    <lineage>
        <taxon>Bacteria</taxon>
        <taxon>Bacillati</taxon>
        <taxon>Bacillota</taxon>
        <taxon>Bacilli</taxon>
        <taxon>Lactobacillales</taxon>
        <taxon>Carnobacteriaceae</taxon>
    </lineage>
</organism>
<name>A0A1I3CED2_9LACT</name>
<sequence>MSMLNEQEINQLIDDAKKELDRVMDRRSEDLGNSVHFIENELQIVNLKGQITAYQQILNNQEETPIE</sequence>